<gene>
    <name evidence="3" type="ORF">STSP2_01154</name>
</gene>
<proteinExistence type="predicted"/>
<dbReference type="AlphaFoldDB" id="A0A1U9NK85"/>
<dbReference type="KEGG" id="alus:STSP2_01154"/>
<keyword evidence="1" id="KW-0472">Membrane</keyword>
<keyword evidence="4" id="KW-1185">Reference proteome</keyword>
<evidence type="ECO:0000259" key="2">
    <source>
        <dbReference type="Pfam" id="PF09835"/>
    </source>
</evidence>
<protein>
    <recommendedName>
        <fullName evidence="2">DUF2062 domain-containing protein</fullName>
    </recommendedName>
</protein>
<name>A0A1U9NK85_9BACT</name>
<evidence type="ECO:0000256" key="1">
    <source>
        <dbReference type="SAM" id="Phobius"/>
    </source>
</evidence>
<dbReference type="STRING" id="1936003.STSP2_01154"/>
<reference evidence="4" key="1">
    <citation type="submission" date="2017-02" db="EMBL/GenBank/DDBJ databases">
        <title>Comparative genomics and description of representatives of a novel lineage of planctomycetes thriving in anoxic sediments.</title>
        <authorList>
            <person name="Spring S."/>
            <person name="Bunk B."/>
            <person name="Sproer C."/>
        </authorList>
    </citation>
    <scope>NUCLEOTIDE SEQUENCE [LARGE SCALE GENOMIC DNA]</scope>
    <source>
        <strain evidence="4">ST-NAGAB-D1</strain>
    </source>
</reference>
<sequence length="151" mass="16352">MIALGAAMGIFVAFLPPLGFHTLLAIVLAIMFRANKAVTLMGAWLNNPVTCVPLYLSCYFVGSGITALAGESTVGPERVAVILTRFADVGNMWRSEFWRETGRAFLGIAMELTVGGFVLGGVCGAAAYFGVRKAVLVYRRNHPHRRFRGLD</sequence>
<dbReference type="Proteomes" id="UP000189674">
    <property type="component" value="Chromosome"/>
</dbReference>
<feature type="transmembrane region" description="Helical" evidence="1">
    <location>
        <begin position="6"/>
        <end position="32"/>
    </location>
</feature>
<dbReference type="EMBL" id="CP019791">
    <property type="protein sequence ID" value="AQT68000.1"/>
    <property type="molecule type" value="Genomic_DNA"/>
</dbReference>
<feature type="domain" description="DUF2062" evidence="2">
    <location>
        <begin position="2"/>
        <end position="141"/>
    </location>
</feature>
<evidence type="ECO:0000313" key="4">
    <source>
        <dbReference type="Proteomes" id="UP000189674"/>
    </source>
</evidence>
<organism evidence="3 4">
    <name type="scientific">Anaerohalosphaera lusitana</name>
    <dbReference type="NCBI Taxonomy" id="1936003"/>
    <lineage>
        <taxon>Bacteria</taxon>
        <taxon>Pseudomonadati</taxon>
        <taxon>Planctomycetota</taxon>
        <taxon>Phycisphaerae</taxon>
        <taxon>Sedimentisphaerales</taxon>
        <taxon>Anaerohalosphaeraceae</taxon>
        <taxon>Anaerohalosphaera</taxon>
    </lineage>
</organism>
<keyword evidence="1" id="KW-0812">Transmembrane</keyword>
<keyword evidence="1" id="KW-1133">Transmembrane helix</keyword>
<evidence type="ECO:0000313" key="3">
    <source>
        <dbReference type="EMBL" id="AQT68000.1"/>
    </source>
</evidence>
<dbReference type="Pfam" id="PF09835">
    <property type="entry name" value="DUF2062"/>
    <property type="match status" value="1"/>
</dbReference>
<accession>A0A1U9NK85</accession>
<dbReference type="InterPro" id="IPR018639">
    <property type="entry name" value="DUF2062"/>
</dbReference>
<dbReference type="PANTHER" id="PTHR40547">
    <property type="entry name" value="SLL0298 PROTEIN"/>
    <property type="match status" value="1"/>
</dbReference>
<dbReference type="PANTHER" id="PTHR40547:SF1">
    <property type="entry name" value="SLL0298 PROTEIN"/>
    <property type="match status" value="1"/>
</dbReference>
<feature type="transmembrane region" description="Helical" evidence="1">
    <location>
        <begin position="44"/>
        <end position="69"/>
    </location>
</feature>
<feature type="transmembrane region" description="Helical" evidence="1">
    <location>
        <begin position="104"/>
        <end position="131"/>
    </location>
</feature>